<protein>
    <submittedName>
        <fullName evidence="1">Crispr-associated protein, cse4 family</fullName>
    </submittedName>
</protein>
<proteinExistence type="predicted"/>
<dbReference type="AlphaFoldDB" id="A0A0W8FDD2"/>
<sequence>MSEFIQLHILVSYPPSNLNRDELGRPKTAVMGGVQRLRISSQSLKRAWRTSDIFSDALAGHLGIRTKEMGEKVMQSLTTGIPLAAILAGDTTATPAFPPVPEEKARKWAHEIAGVFGKLKKGDDSLVIEQLAHFSPEEIAAIDQLLVKLASSGEGPDEDDKKLLKSRHTAADIAMFGRMLAAAPIYNTEAAVQVAHAVTVHRVAVEDDYFTAVDDLNRGDEDMGAGHLGETEFASGLFYLYLCINRDLLAENLDGETVLVENALHALVEAAVKVAPTGKQNSFASRAYASYLLAEKGYQQPRSLSVAFLKPVQGMDMLGSAIAALKETQSKMDAVYGPCCSASYEMNAYTGEGTLQQVLDFVAGKHA</sequence>
<dbReference type="NCBIfam" id="TIGR01869">
    <property type="entry name" value="casC_Cse4"/>
    <property type="match status" value="1"/>
</dbReference>
<evidence type="ECO:0000313" key="1">
    <source>
        <dbReference type="EMBL" id="KUG18909.1"/>
    </source>
</evidence>
<gene>
    <name evidence="1" type="ORF">ASZ90_011381</name>
</gene>
<reference evidence="1" key="1">
    <citation type="journal article" date="2015" name="Proc. Natl. Acad. Sci. U.S.A.">
        <title>Networks of energetic and metabolic interactions define dynamics in microbial communities.</title>
        <authorList>
            <person name="Embree M."/>
            <person name="Liu J.K."/>
            <person name="Al-Bassam M.M."/>
            <person name="Zengler K."/>
        </authorList>
    </citation>
    <scope>NUCLEOTIDE SEQUENCE</scope>
</reference>
<organism evidence="1">
    <name type="scientific">hydrocarbon metagenome</name>
    <dbReference type="NCBI Taxonomy" id="938273"/>
    <lineage>
        <taxon>unclassified sequences</taxon>
        <taxon>metagenomes</taxon>
        <taxon>ecological metagenomes</taxon>
    </lineage>
</organism>
<dbReference type="EMBL" id="LNQE01001348">
    <property type="protein sequence ID" value="KUG18909.1"/>
    <property type="molecule type" value="Genomic_DNA"/>
</dbReference>
<accession>A0A0W8FDD2</accession>
<comment type="caution">
    <text evidence="1">The sequence shown here is derived from an EMBL/GenBank/DDBJ whole genome shotgun (WGS) entry which is preliminary data.</text>
</comment>
<dbReference type="InterPro" id="IPR010148">
    <property type="entry name" value="CRISPR-assoc_prot_CT1975"/>
</dbReference>
<dbReference type="Pfam" id="PF09344">
    <property type="entry name" value="Cas_CT1975"/>
    <property type="match status" value="1"/>
</dbReference>
<name>A0A0W8FDD2_9ZZZZ</name>